<sequence>MEYSNRYRKVWQLEEDEHLKDVVVLYNAKGWKKIAQVVSQRICQERTSKQCRERWMHHIKINAPQAEWTDSEIKLLFELQLSIGSKWSRISPFFPRKSENDIKNFFYATIRRNIRRFNNGKTENEQIKGPLDKIMKISEVREILLLGKSLPKRFFKEKKLSVGSIKKIYEIHGVILAEEENNFLENYDYQNYEGYQDLENIELPNSDAYESAPYIDHAVLWE</sequence>
<dbReference type="PROSITE" id="PS50090">
    <property type="entry name" value="MYB_LIKE"/>
    <property type="match status" value="2"/>
</dbReference>
<feature type="domain" description="HTH myb-type" evidence="2">
    <location>
        <begin position="11"/>
        <end position="63"/>
    </location>
</feature>
<dbReference type="PROSITE" id="PS51294">
    <property type="entry name" value="HTH_MYB"/>
    <property type="match status" value="1"/>
</dbReference>
<dbReference type="SUPFAM" id="SSF46689">
    <property type="entry name" value="Homeodomain-like"/>
    <property type="match status" value="1"/>
</dbReference>
<dbReference type="GO" id="GO:0005634">
    <property type="term" value="C:nucleus"/>
    <property type="evidence" value="ECO:0007669"/>
    <property type="project" value="TreeGrafter"/>
</dbReference>
<dbReference type="PANTHER" id="PTHR45614:SF25">
    <property type="entry name" value="MYB PROTEIN"/>
    <property type="match status" value="1"/>
</dbReference>
<evidence type="ECO:0000259" key="1">
    <source>
        <dbReference type="PROSITE" id="PS50090"/>
    </source>
</evidence>
<dbReference type="InterPro" id="IPR001005">
    <property type="entry name" value="SANT/Myb"/>
</dbReference>
<dbReference type="EMBL" id="MPUH01000494">
    <property type="protein sequence ID" value="OMJ78981.1"/>
    <property type="molecule type" value="Genomic_DNA"/>
</dbReference>
<accession>A0A1R2BQE3</accession>
<dbReference type="OrthoDB" id="2143914at2759"/>
<dbReference type="InterPro" id="IPR017930">
    <property type="entry name" value="Myb_dom"/>
</dbReference>
<feature type="domain" description="Myb-like" evidence="1">
    <location>
        <begin position="3"/>
        <end position="59"/>
    </location>
</feature>
<dbReference type="Proteomes" id="UP000187209">
    <property type="component" value="Unassembled WGS sequence"/>
</dbReference>
<evidence type="ECO:0000313" key="3">
    <source>
        <dbReference type="EMBL" id="OMJ78981.1"/>
    </source>
</evidence>
<comment type="caution">
    <text evidence="3">The sequence shown here is derived from an EMBL/GenBank/DDBJ whole genome shotgun (WGS) entry which is preliminary data.</text>
</comment>
<dbReference type="GO" id="GO:0000981">
    <property type="term" value="F:DNA-binding transcription factor activity, RNA polymerase II-specific"/>
    <property type="evidence" value="ECO:0007669"/>
    <property type="project" value="TreeGrafter"/>
</dbReference>
<dbReference type="Gene3D" id="1.10.10.60">
    <property type="entry name" value="Homeodomain-like"/>
    <property type="match status" value="2"/>
</dbReference>
<reference evidence="3 4" key="1">
    <citation type="submission" date="2016-11" db="EMBL/GenBank/DDBJ databases">
        <title>The macronuclear genome of Stentor coeruleus: a giant cell with tiny introns.</title>
        <authorList>
            <person name="Slabodnick M."/>
            <person name="Ruby J.G."/>
            <person name="Reiff S.B."/>
            <person name="Swart E.C."/>
            <person name="Gosai S."/>
            <person name="Prabakaran S."/>
            <person name="Witkowska E."/>
            <person name="Larue G.E."/>
            <person name="Fisher S."/>
            <person name="Freeman R.M."/>
            <person name="Gunawardena J."/>
            <person name="Chu W."/>
            <person name="Stover N.A."/>
            <person name="Gregory B.D."/>
            <person name="Nowacki M."/>
            <person name="Derisi J."/>
            <person name="Roy S.W."/>
            <person name="Marshall W.F."/>
            <person name="Sood P."/>
        </authorList>
    </citation>
    <scope>NUCLEOTIDE SEQUENCE [LARGE SCALE GENOMIC DNA]</scope>
    <source>
        <strain evidence="3">WM001</strain>
    </source>
</reference>
<evidence type="ECO:0000313" key="4">
    <source>
        <dbReference type="Proteomes" id="UP000187209"/>
    </source>
</evidence>
<dbReference type="AlphaFoldDB" id="A0A1R2BQE3"/>
<proteinExistence type="predicted"/>
<dbReference type="InterPro" id="IPR050560">
    <property type="entry name" value="MYB_TF"/>
</dbReference>
<dbReference type="PANTHER" id="PTHR45614">
    <property type="entry name" value="MYB PROTEIN-RELATED"/>
    <property type="match status" value="1"/>
</dbReference>
<dbReference type="GO" id="GO:0000978">
    <property type="term" value="F:RNA polymerase II cis-regulatory region sequence-specific DNA binding"/>
    <property type="evidence" value="ECO:0007669"/>
    <property type="project" value="TreeGrafter"/>
</dbReference>
<organism evidence="3 4">
    <name type="scientific">Stentor coeruleus</name>
    <dbReference type="NCBI Taxonomy" id="5963"/>
    <lineage>
        <taxon>Eukaryota</taxon>
        <taxon>Sar</taxon>
        <taxon>Alveolata</taxon>
        <taxon>Ciliophora</taxon>
        <taxon>Postciliodesmatophora</taxon>
        <taxon>Heterotrichea</taxon>
        <taxon>Heterotrichida</taxon>
        <taxon>Stentoridae</taxon>
        <taxon>Stentor</taxon>
    </lineage>
</organism>
<name>A0A1R2BQE3_9CILI</name>
<feature type="domain" description="Myb-like" evidence="1">
    <location>
        <begin position="60"/>
        <end position="110"/>
    </location>
</feature>
<evidence type="ECO:0000259" key="2">
    <source>
        <dbReference type="PROSITE" id="PS51294"/>
    </source>
</evidence>
<gene>
    <name evidence="3" type="ORF">SteCoe_21110</name>
</gene>
<dbReference type="InterPro" id="IPR009057">
    <property type="entry name" value="Homeodomain-like_sf"/>
</dbReference>
<protein>
    <recommendedName>
        <fullName evidence="5">Myb-like DNA-binding domain containing protein</fullName>
    </recommendedName>
</protein>
<dbReference type="CDD" id="cd00167">
    <property type="entry name" value="SANT"/>
    <property type="match status" value="2"/>
</dbReference>
<evidence type="ECO:0008006" key="5">
    <source>
        <dbReference type="Google" id="ProtNLM"/>
    </source>
</evidence>
<keyword evidence="4" id="KW-1185">Reference proteome</keyword>
<dbReference type="Pfam" id="PF13921">
    <property type="entry name" value="Myb_DNA-bind_6"/>
    <property type="match status" value="1"/>
</dbReference>
<dbReference type="SMART" id="SM00717">
    <property type="entry name" value="SANT"/>
    <property type="match status" value="2"/>
</dbReference>